<dbReference type="NCBIfam" id="TIGR01764">
    <property type="entry name" value="excise"/>
    <property type="match status" value="1"/>
</dbReference>
<evidence type="ECO:0000259" key="1">
    <source>
        <dbReference type="Pfam" id="PF12728"/>
    </source>
</evidence>
<feature type="domain" description="Helix-turn-helix" evidence="1">
    <location>
        <begin position="4"/>
        <end position="49"/>
    </location>
</feature>
<dbReference type="Pfam" id="PF12728">
    <property type="entry name" value="HTH_17"/>
    <property type="match status" value="1"/>
</dbReference>
<accession>A0A7G9WJT5</accession>
<organism evidence="2 3">
    <name type="scientific">Caproicibacterium amylolyticum</name>
    <dbReference type="NCBI Taxonomy" id="2766537"/>
    <lineage>
        <taxon>Bacteria</taxon>
        <taxon>Bacillati</taxon>
        <taxon>Bacillota</taxon>
        <taxon>Clostridia</taxon>
        <taxon>Eubacteriales</taxon>
        <taxon>Oscillospiraceae</taxon>
        <taxon>Caproicibacterium</taxon>
    </lineage>
</organism>
<protein>
    <submittedName>
        <fullName evidence="2">Helix-turn-helix domain-containing protein</fullName>
    </submittedName>
</protein>
<gene>
    <name evidence="2" type="ORF">H6X83_04795</name>
</gene>
<dbReference type="InterPro" id="IPR010093">
    <property type="entry name" value="SinI_DNA-bd"/>
</dbReference>
<evidence type="ECO:0000313" key="2">
    <source>
        <dbReference type="EMBL" id="QNO18947.1"/>
    </source>
</evidence>
<proteinExistence type="predicted"/>
<sequence length="54" mass="6485">MSELYTCAQIADRYHVKTLTVWDWIRKQKLHAKKIGKQYLISNEDIKDFEKEAT</sequence>
<dbReference type="RefSeq" id="WP_212508016.1">
    <property type="nucleotide sequence ID" value="NZ_CP060696.1"/>
</dbReference>
<reference evidence="2 3" key="1">
    <citation type="submission" date="2020-08" db="EMBL/GenBank/DDBJ databases">
        <authorList>
            <person name="Ren C."/>
            <person name="Gu Y."/>
            <person name="Xu Y."/>
        </authorList>
    </citation>
    <scope>NUCLEOTIDE SEQUENCE [LARGE SCALE GENOMIC DNA]</scope>
    <source>
        <strain evidence="2 3">LBM18003</strain>
    </source>
</reference>
<dbReference type="KEGG" id="caml:H6X83_04795"/>
<dbReference type="EMBL" id="CP060696">
    <property type="protein sequence ID" value="QNO18947.1"/>
    <property type="molecule type" value="Genomic_DNA"/>
</dbReference>
<dbReference type="GO" id="GO:0003677">
    <property type="term" value="F:DNA binding"/>
    <property type="evidence" value="ECO:0007669"/>
    <property type="project" value="InterPro"/>
</dbReference>
<dbReference type="Proteomes" id="UP000516046">
    <property type="component" value="Chromosome"/>
</dbReference>
<name>A0A7G9WJT5_9FIRM</name>
<keyword evidence="3" id="KW-1185">Reference proteome</keyword>
<dbReference type="SUPFAM" id="SSF46955">
    <property type="entry name" value="Putative DNA-binding domain"/>
    <property type="match status" value="1"/>
</dbReference>
<dbReference type="AlphaFoldDB" id="A0A7G9WJT5"/>
<dbReference type="InterPro" id="IPR009061">
    <property type="entry name" value="DNA-bd_dom_put_sf"/>
</dbReference>
<evidence type="ECO:0000313" key="3">
    <source>
        <dbReference type="Proteomes" id="UP000516046"/>
    </source>
</evidence>
<dbReference type="InterPro" id="IPR041657">
    <property type="entry name" value="HTH_17"/>
</dbReference>